<protein>
    <recommendedName>
        <fullName evidence="2">Tetratricopeptide repeat protein</fullName>
    </recommendedName>
</protein>
<feature type="non-terminal residue" evidence="1">
    <location>
        <position position="102"/>
    </location>
</feature>
<comment type="caution">
    <text evidence="1">The sequence shown here is derived from an EMBL/GenBank/DDBJ whole genome shotgun (WGS) entry which is preliminary data.</text>
</comment>
<accession>A0A6G3XQC9</accession>
<evidence type="ECO:0000313" key="1">
    <source>
        <dbReference type="EMBL" id="NEE20019.1"/>
    </source>
</evidence>
<gene>
    <name evidence="1" type="ORF">G3M58_77860</name>
</gene>
<dbReference type="AlphaFoldDB" id="A0A6G3XQC9"/>
<organism evidence="1">
    <name type="scientific">Streptomyces sp. SID7499</name>
    <dbReference type="NCBI Taxonomy" id="2706086"/>
    <lineage>
        <taxon>Bacteria</taxon>
        <taxon>Bacillati</taxon>
        <taxon>Actinomycetota</taxon>
        <taxon>Actinomycetes</taxon>
        <taxon>Kitasatosporales</taxon>
        <taxon>Streptomycetaceae</taxon>
        <taxon>Streptomyces</taxon>
    </lineage>
</organism>
<sequence length="102" mass="11536">MQARYDWLGHLNLLGRHTEALRGIEELETDAVEALGAQHTVTIQVRHLHSLIAADTQEHEQSLASQRRLLDEVTGLLGATHRTTMVLRHDYGTVLRDAGRHR</sequence>
<name>A0A6G3XQC9_9ACTN</name>
<dbReference type="Gene3D" id="1.25.40.10">
    <property type="entry name" value="Tetratricopeptide repeat domain"/>
    <property type="match status" value="1"/>
</dbReference>
<evidence type="ECO:0008006" key="2">
    <source>
        <dbReference type="Google" id="ProtNLM"/>
    </source>
</evidence>
<reference evidence="1" key="1">
    <citation type="submission" date="2020-01" db="EMBL/GenBank/DDBJ databases">
        <title>Insect and environment-associated Actinomycetes.</title>
        <authorList>
            <person name="Currrie C."/>
            <person name="Chevrette M."/>
            <person name="Carlson C."/>
            <person name="Stubbendieck R."/>
            <person name="Wendt-Pienkowski E."/>
        </authorList>
    </citation>
    <scope>NUCLEOTIDE SEQUENCE</scope>
    <source>
        <strain evidence="1">SID7499</strain>
    </source>
</reference>
<dbReference type="EMBL" id="JAAGMN010008335">
    <property type="protein sequence ID" value="NEE20019.1"/>
    <property type="molecule type" value="Genomic_DNA"/>
</dbReference>
<proteinExistence type="predicted"/>
<dbReference type="InterPro" id="IPR011990">
    <property type="entry name" value="TPR-like_helical_dom_sf"/>
</dbReference>